<sequence>MLRDCDLSGLARLACTGAAEARPALLRVQTRLFLDAAPHSHEDVETFATLACGLIPLVDPDTRAVVARALAPHPAAPRAVLEALLHSGGAAAAAVVAAMPALPQEWRESVLASGEPSLLVALATRPDLPAAVVRELAARADDAVMLALARNSALAVPDDVLRDLVVRARRNAPLAEALLARSDLPAIDAAALLPLAPPARRKEILARLAGQARVAPRRTRPAGSAVARALLDHAARRDKLGFGVLIAKAIGLDADVAARVLTDPSGELLALSLIIAGLTSDEAVRVFLTLDPALARSVETIFTLADRVRTTDAETARLALEACLGRHLDRAAGRSASHVPAMAPSGTPERGAKGAPLSPAVEQDTMRRQG</sequence>
<evidence type="ECO:0000313" key="2">
    <source>
        <dbReference type="EMBL" id="MBB6168387.1"/>
    </source>
</evidence>
<evidence type="ECO:0000256" key="1">
    <source>
        <dbReference type="SAM" id="MobiDB-lite"/>
    </source>
</evidence>
<accession>A0A841K799</accession>
<proteinExistence type="predicted"/>
<reference evidence="2 3" key="1">
    <citation type="submission" date="2020-08" db="EMBL/GenBank/DDBJ databases">
        <title>Genomic Encyclopedia of Type Strains, Phase IV (KMG-IV): sequencing the most valuable type-strain genomes for metagenomic binning, comparative biology and taxonomic classification.</title>
        <authorList>
            <person name="Goeker M."/>
        </authorList>
    </citation>
    <scope>NUCLEOTIDE SEQUENCE [LARGE SCALE GENOMIC DNA]</scope>
    <source>
        <strain evidence="2 3">DSM 101465</strain>
    </source>
</reference>
<dbReference type="InterPro" id="IPR019285">
    <property type="entry name" value="DUF2336"/>
</dbReference>
<organism evidence="2 3">
    <name type="scientific">Chelatococcus composti</name>
    <dbReference type="NCBI Taxonomy" id="1743235"/>
    <lineage>
        <taxon>Bacteria</taxon>
        <taxon>Pseudomonadati</taxon>
        <taxon>Pseudomonadota</taxon>
        <taxon>Alphaproteobacteria</taxon>
        <taxon>Hyphomicrobiales</taxon>
        <taxon>Chelatococcaceae</taxon>
        <taxon>Chelatococcus</taxon>
    </lineage>
</organism>
<keyword evidence="3" id="KW-1185">Reference proteome</keyword>
<name>A0A841K799_9HYPH</name>
<feature type="region of interest" description="Disordered" evidence="1">
    <location>
        <begin position="335"/>
        <end position="370"/>
    </location>
</feature>
<gene>
    <name evidence="2" type="ORF">HNQ73_002017</name>
</gene>
<dbReference type="Pfam" id="PF10098">
    <property type="entry name" value="DUF2336"/>
    <property type="match status" value="1"/>
</dbReference>
<comment type="caution">
    <text evidence="2">The sequence shown here is derived from an EMBL/GenBank/DDBJ whole genome shotgun (WGS) entry which is preliminary data.</text>
</comment>
<dbReference type="Proteomes" id="UP000588017">
    <property type="component" value="Unassembled WGS sequence"/>
</dbReference>
<dbReference type="RefSeq" id="WP_183334698.1">
    <property type="nucleotide sequence ID" value="NZ_BMHX01000004.1"/>
</dbReference>
<dbReference type="EMBL" id="JACHEH010000004">
    <property type="protein sequence ID" value="MBB6168387.1"/>
    <property type="molecule type" value="Genomic_DNA"/>
</dbReference>
<dbReference type="AlphaFoldDB" id="A0A841K799"/>
<protein>
    <submittedName>
        <fullName evidence="2">Uncharacterized protein (DUF2336 family)</fullName>
    </submittedName>
</protein>
<evidence type="ECO:0000313" key="3">
    <source>
        <dbReference type="Proteomes" id="UP000588017"/>
    </source>
</evidence>